<dbReference type="InterPro" id="IPR011990">
    <property type="entry name" value="TPR-like_helical_dom_sf"/>
</dbReference>
<name>A0A538SB45_UNCEI</name>
<organism evidence="2 3">
    <name type="scientific">Eiseniibacteriota bacterium</name>
    <dbReference type="NCBI Taxonomy" id="2212470"/>
    <lineage>
        <taxon>Bacteria</taxon>
        <taxon>Candidatus Eiseniibacteriota</taxon>
    </lineage>
</organism>
<dbReference type="Pfam" id="PF13174">
    <property type="entry name" value="TPR_6"/>
    <property type="match status" value="1"/>
</dbReference>
<evidence type="ECO:0000313" key="3">
    <source>
        <dbReference type="Proteomes" id="UP000317716"/>
    </source>
</evidence>
<dbReference type="SUPFAM" id="SSF48452">
    <property type="entry name" value="TPR-like"/>
    <property type="match status" value="1"/>
</dbReference>
<dbReference type="Proteomes" id="UP000317716">
    <property type="component" value="Unassembled WGS sequence"/>
</dbReference>
<dbReference type="InterPro" id="IPR019734">
    <property type="entry name" value="TPR_rpt"/>
</dbReference>
<dbReference type="InterPro" id="IPR034706">
    <property type="entry name" value="CpoB"/>
</dbReference>
<dbReference type="InterPro" id="IPR014162">
    <property type="entry name" value="CpoB_C"/>
</dbReference>
<dbReference type="HAMAP" id="MF_02066">
    <property type="entry name" value="CpoB"/>
    <property type="match status" value="1"/>
</dbReference>
<feature type="compositionally biased region" description="Basic and acidic residues" evidence="1">
    <location>
        <begin position="1"/>
        <end position="10"/>
    </location>
</feature>
<evidence type="ECO:0000313" key="2">
    <source>
        <dbReference type="EMBL" id="TMQ48599.1"/>
    </source>
</evidence>
<gene>
    <name evidence="2" type="primary">ybgF</name>
    <name evidence="2" type="ORF">E6K72_12870</name>
</gene>
<protein>
    <submittedName>
        <fullName evidence="2">Tol-pal system protein YbgF</fullName>
    </submittedName>
</protein>
<dbReference type="NCBIfam" id="TIGR02795">
    <property type="entry name" value="tol_pal_ybgF"/>
    <property type="match status" value="1"/>
</dbReference>
<feature type="region of interest" description="Disordered" evidence="1">
    <location>
        <begin position="1"/>
        <end position="23"/>
    </location>
</feature>
<comment type="caution">
    <text evidence="2">The sequence shown here is derived from an EMBL/GenBank/DDBJ whole genome shotgun (WGS) entry which is preliminary data.</text>
</comment>
<dbReference type="AlphaFoldDB" id="A0A538SB45"/>
<evidence type="ECO:0000256" key="1">
    <source>
        <dbReference type="SAM" id="MobiDB-lite"/>
    </source>
</evidence>
<sequence length="276" mass="29485">MCGSPAERKGARGCASAAGRPAPVASGAAAGARIEWNRRTLAALTVAALAVPVGGCYAPEMVLLKSGLDSLRTQVDTLTVRDSIAYAVLGQIRSEIVSQRDLLLSTRASSGSSTSDLYGQMGRLESKLDEVMGRVQQAAQRPAPSAQPAGPDANQLYEEAAQDLTQGRYSMALRGFRDFVQRFPTSDLADNAQYGVGECFFAQSMFDSAATEYGLVEGTYPAGDRVPAALYKLALSREKLKQTAEAKKTLNDLIKRYPLSGEAQLARDRLGASRKR</sequence>
<dbReference type="Gene3D" id="1.25.40.10">
    <property type="entry name" value="Tetratricopeptide repeat domain"/>
    <property type="match status" value="1"/>
</dbReference>
<proteinExistence type="inferred from homology"/>
<accession>A0A538SB45</accession>
<dbReference type="EMBL" id="VBOS01000474">
    <property type="protein sequence ID" value="TMQ48599.1"/>
    <property type="molecule type" value="Genomic_DNA"/>
</dbReference>
<dbReference type="GO" id="GO:0051301">
    <property type="term" value="P:cell division"/>
    <property type="evidence" value="ECO:0007669"/>
    <property type="project" value="InterPro"/>
</dbReference>
<reference evidence="2 3" key="1">
    <citation type="journal article" date="2019" name="Nat. Microbiol.">
        <title>Mediterranean grassland soil C-N compound turnover is dependent on rainfall and depth, and is mediated by genomically divergent microorganisms.</title>
        <authorList>
            <person name="Diamond S."/>
            <person name="Andeer P.F."/>
            <person name="Li Z."/>
            <person name="Crits-Christoph A."/>
            <person name="Burstein D."/>
            <person name="Anantharaman K."/>
            <person name="Lane K.R."/>
            <person name="Thomas B.C."/>
            <person name="Pan C."/>
            <person name="Northen T.R."/>
            <person name="Banfield J.F."/>
        </authorList>
    </citation>
    <scope>NUCLEOTIDE SEQUENCE [LARGE SCALE GENOMIC DNA]</scope>
    <source>
        <strain evidence="2">WS_2</strain>
    </source>
</reference>